<dbReference type="SUPFAM" id="SSF53335">
    <property type="entry name" value="S-adenosyl-L-methionine-dependent methyltransferases"/>
    <property type="match status" value="1"/>
</dbReference>
<dbReference type="AlphaFoldDB" id="A0A1Y1SEM8"/>
<dbReference type="EMBL" id="AQQV01000002">
    <property type="protein sequence ID" value="ORE87440.1"/>
    <property type="molecule type" value="Genomic_DNA"/>
</dbReference>
<gene>
    <name evidence="1" type="ORF">ATO7_10372</name>
</gene>
<dbReference type="Proteomes" id="UP000192342">
    <property type="component" value="Unassembled WGS sequence"/>
</dbReference>
<accession>A0A1Y1SEM8</accession>
<organism evidence="1 2">
    <name type="scientific">Oceanococcus atlanticus</name>
    <dbReference type="NCBI Taxonomy" id="1317117"/>
    <lineage>
        <taxon>Bacteria</taxon>
        <taxon>Pseudomonadati</taxon>
        <taxon>Pseudomonadota</taxon>
        <taxon>Gammaproteobacteria</taxon>
        <taxon>Chromatiales</taxon>
        <taxon>Oceanococcaceae</taxon>
        <taxon>Oceanococcus</taxon>
    </lineage>
</organism>
<dbReference type="STRING" id="1317117.ATO7_10372"/>
<dbReference type="RefSeq" id="WP_083561671.1">
    <property type="nucleotide sequence ID" value="NZ_AQQV01000002.1"/>
</dbReference>
<proteinExistence type="predicted"/>
<reference evidence="1 2" key="1">
    <citation type="submission" date="2013-04" db="EMBL/GenBank/DDBJ databases">
        <title>Oceanococcus atlanticus 22II-S10r2 Genome Sequencing.</title>
        <authorList>
            <person name="Lai Q."/>
            <person name="Li G."/>
            <person name="Shao Z."/>
        </authorList>
    </citation>
    <scope>NUCLEOTIDE SEQUENCE [LARGE SCALE GENOMIC DNA]</scope>
    <source>
        <strain evidence="1 2">22II-S10r2</strain>
    </source>
</reference>
<evidence type="ECO:0000313" key="1">
    <source>
        <dbReference type="EMBL" id="ORE87440.1"/>
    </source>
</evidence>
<dbReference type="InterPro" id="IPR029063">
    <property type="entry name" value="SAM-dependent_MTases_sf"/>
</dbReference>
<protein>
    <submittedName>
        <fullName evidence="1">Methionine biosynthesis protein MetW</fullName>
    </submittedName>
</protein>
<evidence type="ECO:0000313" key="2">
    <source>
        <dbReference type="Proteomes" id="UP000192342"/>
    </source>
</evidence>
<dbReference type="OrthoDB" id="9792690at2"/>
<comment type="caution">
    <text evidence="1">The sequence shown here is derived from an EMBL/GenBank/DDBJ whole genome shotgun (WGS) entry which is preliminary data.</text>
</comment>
<dbReference type="CDD" id="cd02440">
    <property type="entry name" value="AdoMet_MTases"/>
    <property type="match status" value="1"/>
</dbReference>
<keyword evidence="2" id="KW-1185">Reference proteome</keyword>
<dbReference type="Gene3D" id="3.40.50.150">
    <property type="entry name" value="Vaccinia Virus protein VP39"/>
    <property type="match status" value="1"/>
</dbReference>
<dbReference type="InterPro" id="IPR010743">
    <property type="entry name" value="Methionine_synth_MetW"/>
</dbReference>
<dbReference type="Pfam" id="PF07021">
    <property type="entry name" value="MetW"/>
    <property type="match status" value="1"/>
</dbReference>
<name>A0A1Y1SEM8_9GAMM</name>
<dbReference type="NCBIfam" id="TIGR02081">
    <property type="entry name" value="metW"/>
    <property type="match status" value="1"/>
</dbReference>
<sequence length="198" mass="22643">MKPEFSIISEWIEPGSRVLDLGCGDGTLLSMLQRERQVTGYGLDLDVGNIAACIAKGVDAIHTDVDNGLSEFNDQRFDYVVMTQALQVMQQPDQVLLDMLRVGRRGVVTFPNFAHWSLRLQLMMSGRMPRTRALPATWYNTQNIHLCTLKDFEALCQELNIRILERRVSDDQHRNGRSRRWLPNLSGQVGLYLLDKPR</sequence>